<gene>
    <name evidence="6" type="ORF">M427DRAFT_76187</name>
</gene>
<dbReference type="EMBL" id="KQ965982">
    <property type="protein sequence ID" value="KXS08799.1"/>
    <property type="molecule type" value="Genomic_DNA"/>
</dbReference>
<evidence type="ECO:0000256" key="5">
    <source>
        <dbReference type="SAM" id="Phobius"/>
    </source>
</evidence>
<evidence type="ECO:0000313" key="6">
    <source>
        <dbReference type="EMBL" id="KXS08799.1"/>
    </source>
</evidence>
<name>A0A138ZWB3_GONPJ</name>
<sequence length="163" mass="17719">MTMTNVVLTKLYPEYSGYSTIVSNALLVGQIIGMIVVGLTCDILGRKAAITATTLVIMLGGILATAANAGTPQGLFWFASIQNNLGKRWTFIVAAICGVAGILVTYFFVPDILGEDLANENTRFRDFLVKNGWNGDMGDRAEGDFTVPRKFLEADENLDMEKQ</sequence>
<dbReference type="Pfam" id="PF00083">
    <property type="entry name" value="Sugar_tr"/>
    <property type="match status" value="2"/>
</dbReference>
<dbReference type="GO" id="GO:0016020">
    <property type="term" value="C:membrane"/>
    <property type="evidence" value="ECO:0007669"/>
    <property type="project" value="UniProtKB-SubCell"/>
</dbReference>
<keyword evidence="4 5" id="KW-0472">Membrane</keyword>
<keyword evidence="7" id="KW-1185">Reference proteome</keyword>
<evidence type="ECO:0000256" key="2">
    <source>
        <dbReference type="ARBA" id="ARBA00022692"/>
    </source>
</evidence>
<dbReference type="Proteomes" id="UP000070544">
    <property type="component" value="Unassembled WGS sequence"/>
</dbReference>
<evidence type="ECO:0000256" key="4">
    <source>
        <dbReference type="ARBA" id="ARBA00023136"/>
    </source>
</evidence>
<dbReference type="SUPFAM" id="SSF103473">
    <property type="entry name" value="MFS general substrate transporter"/>
    <property type="match status" value="1"/>
</dbReference>
<dbReference type="InterPro" id="IPR036259">
    <property type="entry name" value="MFS_trans_sf"/>
</dbReference>
<dbReference type="GO" id="GO:0022857">
    <property type="term" value="F:transmembrane transporter activity"/>
    <property type="evidence" value="ECO:0007669"/>
    <property type="project" value="InterPro"/>
</dbReference>
<evidence type="ECO:0000256" key="3">
    <source>
        <dbReference type="ARBA" id="ARBA00022989"/>
    </source>
</evidence>
<accession>A0A138ZWB3</accession>
<evidence type="ECO:0008006" key="8">
    <source>
        <dbReference type="Google" id="ProtNLM"/>
    </source>
</evidence>
<proteinExistence type="predicted"/>
<dbReference type="Gene3D" id="1.20.1250.20">
    <property type="entry name" value="MFS general substrate transporter like domains"/>
    <property type="match status" value="1"/>
</dbReference>
<dbReference type="InterPro" id="IPR005828">
    <property type="entry name" value="MFS_sugar_transport-like"/>
</dbReference>
<dbReference type="OrthoDB" id="2153661at2759"/>
<evidence type="ECO:0000256" key="1">
    <source>
        <dbReference type="ARBA" id="ARBA00004370"/>
    </source>
</evidence>
<keyword evidence="3 5" id="KW-1133">Transmembrane helix</keyword>
<evidence type="ECO:0000313" key="7">
    <source>
        <dbReference type="Proteomes" id="UP000070544"/>
    </source>
</evidence>
<dbReference type="AlphaFoldDB" id="A0A138ZWB3"/>
<protein>
    <recommendedName>
        <fullName evidence="8">Major facilitator superfamily (MFS) profile domain-containing protein</fullName>
    </recommendedName>
</protein>
<keyword evidence="2 5" id="KW-0812">Transmembrane</keyword>
<feature type="transmembrane region" description="Helical" evidence="5">
    <location>
        <begin position="48"/>
        <end position="69"/>
    </location>
</feature>
<organism evidence="6 7">
    <name type="scientific">Gonapodya prolifera (strain JEL478)</name>
    <name type="common">Monoblepharis prolifera</name>
    <dbReference type="NCBI Taxonomy" id="1344416"/>
    <lineage>
        <taxon>Eukaryota</taxon>
        <taxon>Fungi</taxon>
        <taxon>Fungi incertae sedis</taxon>
        <taxon>Chytridiomycota</taxon>
        <taxon>Chytridiomycota incertae sedis</taxon>
        <taxon>Monoblepharidomycetes</taxon>
        <taxon>Monoblepharidales</taxon>
        <taxon>Gonapodyaceae</taxon>
        <taxon>Gonapodya</taxon>
    </lineage>
</organism>
<reference evidence="6 7" key="1">
    <citation type="journal article" date="2015" name="Genome Biol. Evol.">
        <title>Phylogenomic analyses indicate that early fungi evolved digesting cell walls of algal ancestors of land plants.</title>
        <authorList>
            <person name="Chang Y."/>
            <person name="Wang S."/>
            <person name="Sekimoto S."/>
            <person name="Aerts A.L."/>
            <person name="Choi C."/>
            <person name="Clum A."/>
            <person name="LaButti K.M."/>
            <person name="Lindquist E.A."/>
            <person name="Yee Ngan C."/>
            <person name="Ohm R.A."/>
            <person name="Salamov A.A."/>
            <person name="Grigoriev I.V."/>
            <person name="Spatafora J.W."/>
            <person name="Berbee M.L."/>
        </authorList>
    </citation>
    <scope>NUCLEOTIDE SEQUENCE [LARGE SCALE GENOMIC DNA]</scope>
    <source>
        <strain evidence="6 7">JEL478</strain>
    </source>
</reference>
<feature type="transmembrane region" description="Helical" evidence="5">
    <location>
        <begin position="89"/>
        <end position="109"/>
    </location>
</feature>
<feature type="transmembrane region" description="Helical" evidence="5">
    <location>
        <begin position="20"/>
        <end position="41"/>
    </location>
</feature>
<dbReference type="STRING" id="1344416.A0A138ZWB3"/>
<comment type="subcellular location">
    <subcellularLocation>
        <location evidence="1">Membrane</location>
    </subcellularLocation>
</comment>